<evidence type="ECO:0000313" key="2">
    <source>
        <dbReference type="EMBL" id="MFB9057034.1"/>
    </source>
</evidence>
<evidence type="ECO:0000313" key="3">
    <source>
        <dbReference type="Proteomes" id="UP001589585"/>
    </source>
</evidence>
<dbReference type="EMBL" id="JBHMFC010000040">
    <property type="protein sequence ID" value="MFB9057034.1"/>
    <property type="molecule type" value="Genomic_DNA"/>
</dbReference>
<sequence>MLDWFPKLGSYAGFSQRLNQLSEAFRSFSASLLEEFLHTDCYENQSLLDSMPIITCSGKRNAKVAKELTDKGYCSTKSLYYYGVKLHTLAFRRVGRIPFPEEIQITPASVNDLTVFKESWSEKTNRNFFGDKIYNNLDFFTELEQEKKSVMMIPIKGVKGQYQEIKKIDKAANDLFSTAVSRVIPI</sequence>
<evidence type="ECO:0000259" key="1">
    <source>
        <dbReference type="Pfam" id="PF01609"/>
    </source>
</evidence>
<dbReference type="InterPro" id="IPR002559">
    <property type="entry name" value="Transposase_11"/>
</dbReference>
<gene>
    <name evidence="2" type="ORF">ACFFU9_09805</name>
</gene>
<name>A0ABV5FCD6_9FLAO</name>
<keyword evidence="3" id="KW-1185">Reference proteome</keyword>
<dbReference type="Proteomes" id="UP001589585">
    <property type="component" value="Unassembled WGS sequence"/>
</dbReference>
<accession>A0ABV5FCD6</accession>
<organism evidence="2 3">
    <name type="scientific">Mariniflexile ostreae</name>
    <dbReference type="NCBI Taxonomy" id="1520892"/>
    <lineage>
        <taxon>Bacteria</taxon>
        <taxon>Pseudomonadati</taxon>
        <taxon>Bacteroidota</taxon>
        <taxon>Flavobacteriia</taxon>
        <taxon>Flavobacteriales</taxon>
        <taxon>Flavobacteriaceae</taxon>
        <taxon>Mariniflexile</taxon>
    </lineage>
</organism>
<dbReference type="Pfam" id="PF01609">
    <property type="entry name" value="DDE_Tnp_1"/>
    <property type="match status" value="1"/>
</dbReference>
<dbReference type="RefSeq" id="WP_379861254.1">
    <property type="nucleotide sequence ID" value="NZ_JBHMFC010000040.1"/>
</dbReference>
<protein>
    <submittedName>
        <fullName evidence="2">Transposase</fullName>
    </submittedName>
</protein>
<feature type="domain" description="Transposase IS4-like" evidence="1">
    <location>
        <begin position="47"/>
        <end position="174"/>
    </location>
</feature>
<comment type="caution">
    <text evidence="2">The sequence shown here is derived from an EMBL/GenBank/DDBJ whole genome shotgun (WGS) entry which is preliminary data.</text>
</comment>
<proteinExistence type="predicted"/>
<reference evidence="2 3" key="1">
    <citation type="submission" date="2024-09" db="EMBL/GenBank/DDBJ databases">
        <authorList>
            <person name="Sun Q."/>
            <person name="Mori K."/>
        </authorList>
    </citation>
    <scope>NUCLEOTIDE SEQUENCE [LARGE SCALE GENOMIC DNA]</scope>
    <source>
        <strain evidence="2 3">CECT 8622</strain>
    </source>
</reference>